<protein>
    <submittedName>
        <fullName evidence="2">Uncharacterized protein</fullName>
    </submittedName>
</protein>
<dbReference type="KEGG" id="bih:BIP78_0766"/>
<proteinExistence type="predicted"/>
<feature type="chain" id="PRO_5018978478" evidence="1">
    <location>
        <begin position="18"/>
        <end position="221"/>
    </location>
</feature>
<dbReference type="EMBL" id="CP034928">
    <property type="protein sequence ID" value="QAA76532.1"/>
    <property type="molecule type" value="Genomic_DNA"/>
</dbReference>
<name>A0A410FU67_BIPS1</name>
<evidence type="ECO:0000313" key="3">
    <source>
        <dbReference type="Proteomes" id="UP000287233"/>
    </source>
</evidence>
<evidence type="ECO:0000313" key="2">
    <source>
        <dbReference type="EMBL" id="QAA76532.1"/>
    </source>
</evidence>
<dbReference type="Proteomes" id="UP000287233">
    <property type="component" value="Chromosome"/>
</dbReference>
<accession>A0A410FU67</accession>
<reference evidence="3" key="1">
    <citation type="submission" date="2018-12" db="EMBL/GenBank/DDBJ databases">
        <title>Complete genome sequence of an uncultured bacterium of the candidate phylum Bipolaricaulota.</title>
        <authorList>
            <person name="Kadnikov V.V."/>
            <person name="Mardanov A.V."/>
            <person name="Beletsky A.V."/>
            <person name="Frank Y.A."/>
            <person name="Karnachuk O.V."/>
            <person name="Ravin N.V."/>
        </authorList>
    </citation>
    <scope>NUCLEOTIDE SEQUENCE [LARGE SCALE GENOMIC DNA]</scope>
</reference>
<gene>
    <name evidence="2" type="ORF">BIP78_0766</name>
</gene>
<keyword evidence="1" id="KW-0732">Signal</keyword>
<dbReference type="AlphaFoldDB" id="A0A410FU67"/>
<sequence>MRIVAVAAVLLSMAVSAQLVLPPAPSTDEVLDFLKTMPISAELKALFAPVLSAGLSTGRATPGVSLPFLRQIAALSPAQAEEVVWVIHHALDRGFITDPLMNDVLKVLQMGQPWEAVLTNLKIRYNLLGAAQQVLIQYRIVGVGPQGPGGPLLPQDRLVLEMAWAVGDFVISQPRESLEAFVRSRFVKLRGAVLDPGDVDRLLEALTAELVQQIAYRAYGP</sequence>
<evidence type="ECO:0000256" key="1">
    <source>
        <dbReference type="SAM" id="SignalP"/>
    </source>
</evidence>
<feature type="signal peptide" evidence="1">
    <location>
        <begin position="1"/>
        <end position="17"/>
    </location>
</feature>
<organism evidence="2 3">
    <name type="scientific">Bipolaricaulis sibiricus</name>
    <dbReference type="NCBI Taxonomy" id="2501609"/>
    <lineage>
        <taxon>Bacteria</taxon>
        <taxon>Candidatus Bipolaricaulota</taxon>
        <taxon>Candidatus Bipolaricaulia</taxon>
        <taxon>Candidatus Bipolaricaulales</taxon>
        <taxon>Candidatus Bipolaricaulaceae</taxon>
        <taxon>Candidatus Bipolaricaulis</taxon>
    </lineage>
</organism>